<reference evidence="2 3" key="1">
    <citation type="journal article" date="2019" name="Int. J. Syst. Evol. Microbiol.">
        <title>The Global Catalogue of Microorganisms (GCM) 10K type strain sequencing project: providing services to taxonomists for standard genome sequencing and annotation.</title>
        <authorList>
            <consortium name="The Broad Institute Genomics Platform"/>
            <consortium name="The Broad Institute Genome Sequencing Center for Infectious Disease"/>
            <person name="Wu L."/>
            <person name="Ma J."/>
        </authorList>
    </citation>
    <scope>NUCLEOTIDE SEQUENCE [LARGE SCALE GENOMIC DNA]</scope>
    <source>
        <strain evidence="2 3">JCM 14718</strain>
    </source>
</reference>
<gene>
    <name evidence="2" type="ORF">GCM10009765_77700</name>
</gene>
<dbReference type="Proteomes" id="UP001500618">
    <property type="component" value="Unassembled WGS sequence"/>
</dbReference>
<proteinExistence type="predicted"/>
<evidence type="ECO:0000256" key="1">
    <source>
        <dbReference type="SAM" id="Phobius"/>
    </source>
</evidence>
<dbReference type="EMBL" id="BAAANY010000042">
    <property type="protein sequence ID" value="GAA1717665.1"/>
    <property type="molecule type" value="Genomic_DNA"/>
</dbReference>
<comment type="caution">
    <text evidence="2">The sequence shown here is derived from an EMBL/GenBank/DDBJ whole genome shotgun (WGS) entry which is preliminary data.</text>
</comment>
<keyword evidence="1" id="KW-1133">Transmembrane helix</keyword>
<sequence>MLVTFTSDDESVVELGLNPYRLSYVLRMVTIVLTGMWLPIVLFVGARQGNPGVFQFQAGEIGLLVVAVGGIAMAVAGWFAHRAWATHRRDLLIEPDRLVFARRNGRVIAEALWSDVVATPRLKKRRSRYGPTTYALQFDLCLLPDRLLTVQCDESLAASWHQSRFYGAKRAFVSARFVAPPRLVDILRTHRCITRGD</sequence>
<protein>
    <submittedName>
        <fullName evidence="2">Uncharacterized protein</fullName>
    </submittedName>
</protein>
<name>A0ABN2J483_9ACTN</name>
<keyword evidence="3" id="KW-1185">Reference proteome</keyword>
<keyword evidence="1" id="KW-0472">Membrane</keyword>
<evidence type="ECO:0000313" key="3">
    <source>
        <dbReference type="Proteomes" id="UP001500618"/>
    </source>
</evidence>
<keyword evidence="1" id="KW-0812">Transmembrane</keyword>
<accession>A0ABN2J483</accession>
<feature type="transmembrane region" description="Helical" evidence="1">
    <location>
        <begin position="61"/>
        <end position="80"/>
    </location>
</feature>
<organism evidence="2 3">
    <name type="scientific">Fodinicola feengrottensis</name>
    <dbReference type="NCBI Taxonomy" id="435914"/>
    <lineage>
        <taxon>Bacteria</taxon>
        <taxon>Bacillati</taxon>
        <taxon>Actinomycetota</taxon>
        <taxon>Actinomycetes</taxon>
        <taxon>Mycobacteriales</taxon>
        <taxon>Fodinicola</taxon>
    </lineage>
</organism>
<evidence type="ECO:0000313" key="2">
    <source>
        <dbReference type="EMBL" id="GAA1717665.1"/>
    </source>
</evidence>
<feature type="transmembrane region" description="Helical" evidence="1">
    <location>
        <begin position="24"/>
        <end position="46"/>
    </location>
</feature>